<organism evidence="2">
    <name type="scientific">Schistocephalus solidus</name>
    <name type="common">Tapeworm</name>
    <dbReference type="NCBI Taxonomy" id="70667"/>
    <lineage>
        <taxon>Eukaryota</taxon>
        <taxon>Metazoa</taxon>
        <taxon>Spiralia</taxon>
        <taxon>Lophotrochozoa</taxon>
        <taxon>Platyhelminthes</taxon>
        <taxon>Cestoda</taxon>
        <taxon>Eucestoda</taxon>
        <taxon>Diphyllobothriidea</taxon>
        <taxon>Diphyllobothriidae</taxon>
        <taxon>Schistocephalus</taxon>
    </lineage>
</organism>
<name>A0A0X3PWI3_SCHSO</name>
<accession>A0A0X3PWI3</accession>
<dbReference type="GO" id="GO:0008374">
    <property type="term" value="F:O-acyltransferase activity"/>
    <property type="evidence" value="ECO:0007669"/>
    <property type="project" value="InterPro"/>
</dbReference>
<protein>
    <submittedName>
        <fullName evidence="2">Group XV phospholipase A2</fullName>
    </submittedName>
</protein>
<dbReference type="Pfam" id="PF02450">
    <property type="entry name" value="LCAT"/>
    <property type="match status" value="2"/>
</dbReference>
<proteinExistence type="predicted"/>
<dbReference type="AlphaFoldDB" id="A0A0X3PWI3"/>
<dbReference type="InterPro" id="IPR003386">
    <property type="entry name" value="LACT/PDAT_acylTrfase"/>
</dbReference>
<dbReference type="InterPro" id="IPR029058">
    <property type="entry name" value="AB_hydrolase_fold"/>
</dbReference>
<sequence length="486" mass="54926">MFEVVKRLFSLYLGPLPVLVCAALLPVFRGRRLSGFLQETLMRFQPKILYAIQLYLILVQSVNSVVVMNKPKQEDIRPNPVIMIPGDGGCQAFAELTNAPSSAFPIWVDLRYLITPGSFSKYFKLRFDPATGRTYDNENVKVTFPGWGETWSVDNLDSRPHDATEYFGEITRTLVSNNSFYQPNVTLRGTPFDFRKAPNENEDFGPQLRRLIEETYTNGGNTRVVIVAHSMGTLYGLHFLKSQSIAWKKRYVKAFVATAGPLGGAVKALKIEASGDNFGIYFASSLWFRELQRSMPSLAFLLPDPRLWPSDETLIFTPTKNYTAHDYEEFFNDIGFPEGFQMYMNSRDLVDVTSGPTGVDEVYCVHGLNVSTAGAMVYAPPSTFVSPFPDQSPTLIFEDGDGTVNERSLAVCSRWKDVRYSVLPRADHLGIIRDPRFLQQILDITSARVYRQRHRNFIPWDELTPKKWSLPSLRAPPISAIPISVL</sequence>
<keyword evidence="1" id="KW-0812">Transmembrane</keyword>
<reference evidence="2" key="1">
    <citation type="submission" date="2016-01" db="EMBL/GenBank/DDBJ databases">
        <title>Reference transcriptome for the parasite Schistocephalus solidus: insights into the molecular evolution of parasitism.</title>
        <authorList>
            <person name="Hebert F.O."/>
            <person name="Grambauer S."/>
            <person name="Barber I."/>
            <person name="Landry C.R."/>
            <person name="Aubin-Horth N."/>
        </authorList>
    </citation>
    <scope>NUCLEOTIDE SEQUENCE</scope>
</reference>
<keyword evidence="1" id="KW-0472">Membrane</keyword>
<dbReference type="PANTHER" id="PTHR11440">
    <property type="entry name" value="LECITHIN-CHOLESTEROL ACYLTRANSFERASE-RELATED"/>
    <property type="match status" value="1"/>
</dbReference>
<dbReference type="SUPFAM" id="SSF53474">
    <property type="entry name" value="alpha/beta-Hydrolases"/>
    <property type="match status" value="1"/>
</dbReference>
<dbReference type="Gene3D" id="3.40.50.1820">
    <property type="entry name" value="alpha/beta hydrolase"/>
    <property type="match status" value="2"/>
</dbReference>
<evidence type="ECO:0000313" key="2">
    <source>
        <dbReference type="EMBL" id="JAP56213.1"/>
    </source>
</evidence>
<gene>
    <name evidence="2" type="primary">PAG15</name>
    <name evidence="2" type="ORF">TR139486</name>
</gene>
<dbReference type="GO" id="GO:0006629">
    <property type="term" value="P:lipid metabolic process"/>
    <property type="evidence" value="ECO:0007669"/>
    <property type="project" value="InterPro"/>
</dbReference>
<keyword evidence="1" id="KW-1133">Transmembrane helix</keyword>
<feature type="transmembrane region" description="Helical" evidence="1">
    <location>
        <begin position="12"/>
        <end position="28"/>
    </location>
</feature>
<dbReference type="EMBL" id="GEEE01007012">
    <property type="protein sequence ID" value="JAP56213.1"/>
    <property type="molecule type" value="Transcribed_RNA"/>
</dbReference>
<evidence type="ECO:0000256" key="1">
    <source>
        <dbReference type="SAM" id="Phobius"/>
    </source>
</evidence>